<sequence length="100" mass="11301">MSHPPDDDYQQRYEQTCALLDHLRDALHELDIVSHAMISADLLDPNDGRDFFEHLGAAKLHLRGSQRVLASHRAELELTMRARGTDLSGHSLTEKDDEPS</sequence>
<organism evidence="2 3">
    <name type="scientific">Amycolatopsis acidicola</name>
    <dbReference type="NCBI Taxonomy" id="2596893"/>
    <lineage>
        <taxon>Bacteria</taxon>
        <taxon>Bacillati</taxon>
        <taxon>Actinomycetota</taxon>
        <taxon>Actinomycetes</taxon>
        <taxon>Pseudonocardiales</taxon>
        <taxon>Pseudonocardiaceae</taxon>
        <taxon>Amycolatopsis</taxon>
    </lineage>
</organism>
<dbReference type="EMBL" id="VMNW02000029">
    <property type="protein sequence ID" value="KAA9159419.1"/>
    <property type="molecule type" value="Genomic_DNA"/>
</dbReference>
<protein>
    <submittedName>
        <fullName evidence="2">Uncharacterized protein</fullName>
    </submittedName>
</protein>
<evidence type="ECO:0000313" key="2">
    <source>
        <dbReference type="EMBL" id="KAA9159419.1"/>
    </source>
</evidence>
<reference evidence="2" key="1">
    <citation type="submission" date="2019-09" db="EMBL/GenBank/DDBJ databases">
        <authorList>
            <person name="Teo W.F.A."/>
            <person name="Duangmal K."/>
        </authorList>
    </citation>
    <scope>NUCLEOTIDE SEQUENCE [LARGE SCALE GENOMIC DNA]</scope>
    <source>
        <strain evidence="2">K81G1</strain>
    </source>
</reference>
<name>A0A5N0V2R4_9PSEU</name>
<comment type="caution">
    <text evidence="2">The sequence shown here is derived from an EMBL/GenBank/DDBJ whole genome shotgun (WGS) entry which is preliminary data.</text>
</comment>
<dbReference type="Proteomes" id="UP000319769">
    <property type="component" value="Unassembled WGS sequence"/>
</dbReference>
<dbReference type="AlphaFoldDB" id="A0A5N0V2R4"/>
<dbReference type="RefSeq" id="WP_144747415.1">
    <property type="nucleotide sequence ID" value="NZ_VMNW02000029.1"/>
</dbReference>
<keyword evidence="3" id="KW-1185">Reference proteome</keyword>
<evidence type="ECO:0000256" key="1">
    <source>
        <dbReference type="SAM" id="MobiDB-lite"/>
    </source>
</evidence>
<evidence type="ECO:0000313" key="3">
    <source>
        <dbReference type="Proteomes" id="UP000319769"/>
    </source>
</evidence>
<proteinExistence type="predicted"/>
<accession>A0A5N0V2R4</accession>
<gene>
    <name evidence="2" type="ORF">FPZ12_020130</name>
</gene>
<feature type="region of interest" description="Disordered" evidence="1">
    <location>
        <begin position="80"/>
        <end position="100"/>
    </location>
</feature>